<organism evidence="2 3">
    <name type="scientific">Acidithiobacillus thiooxidans ATCC 19377</name>
    <dbReference type="NCBI Taxonomy" id="637390"/>
    <lineage>
        <taxon>Bacteria</taxon>
        <taxon>Pseudomonadati</taxon>
        <taxon>Pseudomonadota</taxon>
        <taxon>Acidithiobacillia</taxon>
        <taxon>Acidithiobacillales</taxon>
        <taxon>Acidithiobacillaceae</taxon>
        <taxon>Acidithiobacillus</taxon>
    </lineage>
</organism>
<comment type="caution">
    <text evidence="2">The sequence shown here is derived from an EMBL/GenBank/DDBJ whole genome shotgun (WGS) entry which is preliminary data.</text>
</comment>
<feature type="transmembrane region" description="Helical" evidence="1">
    <location>
        <begin position="12"/>
        <end position="36"/>
    </location>
</feature>
<keyword evidence="1" id="KW-1133">Transmembrane helix</keyword>
<evidence type="ECO:0000256" key="1">
    <source>
        <dbReference type="SAM" id="Phobius"/>
    </source>
</evidence>
<proteinExistence type="predicted"/>
<keyword evidence="1" id="KW-0472">Membrane</keyword>
<evidence type="ECO:0000313" key="2">
    <source>
        <dbReference type="EMBL" id="TQN49541.1"/>
    </source>
</evidence>
<dbReference type="Proteomes" id="UP000315403">
    <property type="component" value="Unassembled WGS sequence"/>
</dbReference>
<sequence length="143" mass="16150">MSPSIGPDLSLPLSIFLSIIIFILFLLMLGGIYMLFSFHRKKALSPAAVNAPILSDEWFSGYASMALSSNSSIFGRLFAQPKEDGNEWILLKEVDQRFLWACKKTAKMGFWTLDVDGSPLWREVSLDQYTLAEYFLANKNTQV</sequence>
<evidence type="ECO:0000313" key="3">
    <source>
        <dbReference type="Proteomes" id="UP000315403"/>
    </source>
</evidence>
<keyword evidence="1" id="KW-0812">Transmembrane</keyword>
<dbReference type="EMBL" id="SZUV01000004">
    <property type="protein sequence ID" value="TQN49541.1"/>
    <property type="molecule type" value="Genomic_DNA"/>
</dbReference>
<dbReference type="AlphaFoldDB" id="A0A543PZP5"/>
<name>A0A543PZP5_ACITH</name>
<reference evidence="2 3" key="1">
    <citation type="submission" date="2019-03" db="EMBL/GenBank/DDBJ databases">
        <title>New insights into Acidothiobacillus thiooxidans sulfur metabolism through coupled gene expression, solution geochemistry, microscopy and spectroscopy analyses.</title>
        <authorList>
            <person name="Camacho D."/>
            <person name="Frazao R."/>
            <person name="Fouillen A."/>
            <person name="Nanci A."/>
            <person name="Lang B.F."/>
            <person name="Apte S.C."/>
            <person name="Baron C."/>
            <person name="Warren L.A."/>
        </authorList>
    </citation>
    <scope>NUCLEOTIDE SEQUENCE [LARGE SCALE GENOMIC DNA]</scope>
    <source>
        <strain evidence="2 3">ATCC 19377</strain>
    </source>
</reference>
<gene>
    <name evidence="2" type="ORF">DLNHIDIE_03192</name>
</gene>
<accession>A0A543PZP5</accession>
<protein>
    <submittedName>
        <fullName evidence="2">Uncharacterized protein</fullName>
    </submittedName>
</protein>
<dbReference type="RefSeq" id="WP_142089877.1">
    <property type="nucleotide sequence ID" value="NZ_SZUV01000004.1"/>
</dbReference>